<dbReference type="EMBL" id="SRYK01000060">
    <property type="protein sequence ID" value="TGY53494.1"/>
    <property type="molecule type" value="Genomic_DNA"/>
</dbReference>
<evidence type="ECO:0000313" key="2">
    <source>
        <dbReference type="Proteomes" id="UP000306855"/>
    </source>
</evidence>
<dbReference type="Proteomes" id="UP000306855">
    <property type="component" value="Unassembled WGS sequence"/>
</dbReference>
<reference evidence="1 2" key="1">
    <citation type="submission" date="2019-04" db="EMBL/GenBank/DDBJ databases">
        <title>Microbes associate with the intestines of laboratory mice.</title>
        <authorList>
            <person name="Navarre W."/>
            <person name="Wong E."/>
            <person name="Huang K."/>
            <person name="Tropini C."/>
            <person name="Ng K."/>
            <person name="Yu B."/>
        </authorList>
    </citation>
    <scope>NUCLEOTIDE SEQUENCE [LARGE SCALE GENOMIC DNA]</scope>
    <source>
        <strain evidence="1 2">NM26_J9</strain>
    </source>
</reference>
<accession>A0A4S2EH99</accession>
<dbReference type="SUPFAM" id="SSF46955">
    <property type="entry name" value="Putative DNA-binding domain"/>
    <property type="match status" value="1"/>
</dbReference>
<feature type="non-terminal residue" evidence="1">
    <location>
        <position position="35"/>
    </location>
</feature>
<protein>
    <submittedName>
        <fullName evidence="1">IS607 family transposase</fullName>
    </submittedName>
</protein>
<gene>
    <name evidence="1" type="ORF">E5340_09465</name>
</gene>
<proteinExistence type="predicted"/>
<organism evidence="1 2">
    <name type="scientific">Ligilactobacillus murinus</name>
    <dbReference type="NCBI Taxonomy" id="1622"/>
    <lineage>
        <taxon>Bacteria</taxon>
        <taxon>Bacillati</taxon>
        <taxon>Bacillota</taxon>
        <taxon>Bacilli</taxon>
        <taxon>Lactobacillales</taxon>
        <taxon>Lactobacillaceae</taxon>
        <taxon>Ligilactobacillus</taxon>
    </lineage>
</organism>
<sequence>MLKPKEIAERSGVAVLTLQRWDNNGALKAYCAPML</sequence>
<comment type="caution">
    <text evidence="1">The sequence shown here is derived from an EMBL/GenBank/DDBJ whole genome shotgun (WGS) entry which is preliminary data.</text>
</comment>
<evidence type="ECO:0000313" key="1">
    <source>
        <dbReference type="EMBL" id="TGY53494.1"/>
    </source>
</evidence>
<dbReference type="InterPro" id="IPR009061">
    <property type="entry name" value="DNA-bd_dom_put_sf"/>
</dbReference>
<name>A0A4S2EH99_9LACO</name>
<dbReference type="AlphaFoldDB" id="A0A4S2EH99"/>